<dbReference type="Proteomes" id="UP000030651">
    <property type="component" value="Unassembled WGS sequence"/>
</dbReference>
<dbReference type="AlphaFoldDB" id="W3WMR5"/>
<gene>
    <name evidence="2" type="ORF">PFICI_13543</name>
</gene>
<evidence type="ECO:0000256" key="1">
    <source>
        <dbReference type="SAM" id="MobiDB-lite"/>
    </source>
</evidence>
<proteinExistence type="predicted"/>
<protein>
    <submittedName>
        <fullName evidence="2">Uncharacterized protein</fullName>
    </submittedName>
</protein>
<feature type="compositionally biased region" description="Basic and acidic residues" evidence="1">
    <location>
        <begin position="153"/>
        <end position="172"/>
    </location>
</feature>
<dbReference type="OrthoDB" id="10637274at2759"/>
<dbReference type="HOGENOM" id="CLU_1555790_0_0_1"/>
<feature type="region of interest" description="Disordered" evidence="1">
    <location>
        <begin position="114"/>
        <end position="172"/>
    </location>
</feature>
<dbReference type="KEGG" id="pfy:PFICI_13543"/>
<evidence type="ECO:0000313" key="2">
    <source>
        <dbReference type="EMBL" id="ETS75059.1"/>
    </source>
</evidence>
<evidence type="ECO:0000313" key="3">
    <source>
        <dbReference type="Proteomes" id="UP000030651"/>
    </source>
</evidence>
<accession>W3WMR5</accession>
<reference evidence="3" key="1">
    <citation type="journal article" date="2015" name="BMC Genomics">
        <title>Genomic and transcriptomic analysis of the endophytic fungus Pestalotiopsis fici reveals its lifestyle and high potential for synthesis of natural products.</title>
        <authorList>
            <person name="Wang X."/>
            <person name="Zhang X."/>
            <person name="Liu L."/>
            <person name="Xiang M."/>
            <person name="Wang W."/>
            <person name="Sun X."/>
            <person name="Che Y."/>
            <person name="Guo L."/>
            <person name="Liu G."/>
            <person name="Guo L."/>
            <person name="Wang C."/>
            <person name="Yin W.B."/>
            <person name="Stadler M."/>
            <person name="Zhang X."/>
            <person name="Liu X."/>
        </authorList>
    </citation>
    <scope>NUCLEOTIDE SEQUENCE [LARGE SCALE GENOMIC DNA]</scope>
    <source>
        <strain evidence="3">W106-1 / CGMCC3.15140</strain>
    </source>
</reference>
<keyword evidence="3" id="KW-1185">Reference proteome</keyword>
<dbReference type="InParanoid" id="W3WMR5"/>
<sequence length="172" mass="19080">MPGQKRKRTNDSSIQDVDTEAETTIVACTSKVTAKVIRAFSDATGYQVYAVRDHGVLLPIDVLDRFATTASSMVNILKNFRGADEYKLTIYGSHDAIRRGWVAMCSVGDSAKDNIDEDSVASSKTKVEEGTNRDGNSVTNEGSEEHRRKRVKGVRENTVKREDRPGIKREVE</sequence>
<dbReference type="GeneID" id="19278556"/>
<organism evidence="2 3">
    <name type="scientific">Pestalotiopsis fici (strain W106-1 / CGMCC3.15140)</name>
    <dbReference type="NCBI Taxonomy" id="1229662"/>
    <lineage>
        <taxon>Eukaryota</taxon>
        <taxon>Fungi</taxon>
        <taxon>Dikarya</taxon>
        <taxon>Ascomycota</taxon>
        <taxon>Pezizomycotina</taxon>
        <taxon>Sordariomycetes</taxon>
        <taxon>Xylariomycetidae</taxon>
        <taxon>Amphisphaeriales</taxon>
        <taxon>Sporocadaceae</taxon>
        <taxon>Pestalotiopsis</taxon>
    </lineage>
</organism>
<dbReference type="RefSeq" id="XP_007840315.1">
    <property type="nucleotide sequence ID" value="XM_007842124.1"/>
</dbReference>
<dbReference type="EMBL" id="KI912119">
    <property type="protein sequence ID" value="ETS75059.1"/>
    <property type="molecule type" value="Genomic_DNA"/>
</dbReference>
<name>W3WMR5_PESFW</name>